<name>A0ABP9S4Z1_9GAMM</name>
<proteinExistence type="predicted"/>
<accession>A0ABP9S4Z1</accession>
<evidence type="ECO:0000313" key="2">
    <source>
        <dbReference type="Proteomes" id="UP001501600"/>
    </source>
</evidence>
<organism evidence="1 2">
    <name type="scientific">Ferrimonas gelatinilytica</name>
    <dbReference type="NCBI Taxonomy" id="1255257"/>
    <lineage>
        <taxon>Bacteria</taxon>
        <taxon>Pseudomonadati</taxon>
        <taxon>Pseudomonadota</taxon>
        <taxon>Gammaproteobacteria</taxon>
        <taxon>Alteromonadales</taxon>
        <taxon>Ferrimonadaceae</taxon>
        <taxon>Ferrimonas</taxon>
    </lineage>
</organism>
<dbReference type="InterPro" id="IPR011386">
    <property type="entry name" value="Put_ATP-NAD_kin"/>
</dbReference>
<dbReference type="Pfam" id="PF01513">
    <property type="entry name" value="NAD_kinase"/>
    <property type="match status" value="1"/>
</dbReference>
<sequence length="385" mass="40989">MFKLGLIINPLAGVGGSVALKGSDGVAEAALALGATPRAQERTRLALEWLQPLPSGLVIHTGDGEMGGDLARDMGFETVICHHPATPSSAEDTRVLAERLAGRVDLILFAGGDGTARDLCAVLGERPQPVLGVPAGVKIHSGVYAISPVAAGRVAAKMIRGELLSVTDAEVRDIDETAFRAGQVRARYFGQMMVPEDLRYLQAVKMGGREETSLVLADIAAETVERMQEAVEATPECQFIMGSGSTVAAIMAELGLENTLLGVDLVRFEQGLPFLAGQDLTATQLLNACRERPTKLVITLIGGQGHLLGRGNQQLSPAVIEQIGRENFWIVATKSKLRALEGRPMLADSGAPDLDRRLTGHYRITTGYRDAVLYPLAEPDDEPVV</sequence>
<dbReference type="InterPro" id="IPR016064">
    <property type="entry name" value="NAD/diacylglycerol_kinase_sf"/>
</dbReference>
<reference evidence="2" key="1">
    <citation type="journal article" date="2019" name="Int. J. Syst. Evol. Microbiol.">
        <title>The Global Catalogue of Microorganisms (GCM) 10K type strain sequencing project: providing services to taxonomists for standard genome sequencing and annotation.</title>
        <authorList>
            <consortium name="The Broad Institute Genomics Platform"/>
            <consortium name="The Broad Institute Genome Sequencing Center for Infectious Disease"/>
            <person name="Wu L."/>
            <person name="Ma J."/>
        </authorList>
    </citation>
    <scope>NUCLEOTIDE SEQUENCE [LARGE SCALE GENOMIC DNA]</scope>
    <source>
        <strain evidence="2">JCM 18720</strain>
    </source>
</reference>
<dbReference type="PANTHER" id="PTHR40697:SF2">
    <property type="entry name" value="ATP-NAD KINASE-RELATED"/>
    <property type="match status" value="1"/>
</dbReference>
<keyword evidence="2" id="KW-1185">Reference proteome</keyword>
<gene>
    <name evidence="1" type="ORF">GCM10025772_16640</name>
</gene>
<dbReference type="RefSeq" id="WP_345316596.1">
    <property type="nucleotide sequence ID" value="NZ_BAABLF010000009.1"/>
</dbReference>
<dbReference type="PANTHER" id="PTHR40697">
    <property type="entry name" value="ACETOIN CATABOLISM PROTEIN X"/>
    <property type="match status" value="1"/>
</dbReference>
<dbReference type="PIRSF" id="PIRSF016907">
    <property type="entry name" value="Kin_ATP-NAD"/>
    <property type="match status" value="1"/>
</dbReference>
<dbReference type="InterPro" id="IPR039065">
    <property type="entry name" value="AcoX-like"/>
</dbReference>
<protein>
    <submittedName>
        <fullName evidence="1">ATP-NAD kinase family protein</fullName>
    </submittedName>
</protein>
<evidence type="ECO:0000313" key="1">
    <source>
        <dbReference type="EMBL" id="GAA5190915.1"/>
    </source>
</evidence>
<keyword evidence="1" id="KW-0418">Kinase</keyword>
<dbReference type="InterPro" id="IPR017438">
    <property type="entry name" value="ATP-NAD_kinase_N"/>
</dbReference>
<dbReference type="EMBL" id="BAABLF010000009">
    <property type="protein sequence ID" value="GAA5190915.1"/>
    <property type="molecule type" value="Genomic_DNA"/>
</dbReference>
<dbReference type="Proteomes" id="UP001501600">
    <property type="component" value="Unassembled WGS sequence"/>
</dbReference>
<dbReference type="Pfam" id="PF20143">
    <property type="entry name" value="NAD_kinase_C"/>
    <property type="match status" value="1"/>
</dbReference>
<dbReference type="Gene3D" id="3.40.50.10330">
    <property type="entry name" value="Probable inorganic polyphosphate/atp-NAD kinase, domain 1"/>
    <property type="match status" value="1"/>
</dbReference>
<comment type="caution">
    <text evidence="1">The sequence shown here is derived from an EMBL/GenBank/DDBJ whole genome shotgun (WGS) entry which is preliminary data.</text>
</comment>
<dbReference type="GO" id="GO:0016301">
    <property type="term" value="F:kinase activity"/>
    <property type="evidence" value="ECO:0007669"/>
    <property type="project" value="UniProtKB-KW"/>
</dbReference>
<dbReference type="InterPro" id="IPR002504">
    <property type="entry name" value="NADK"/>
</dbReference>
<keyword evidence="1" id="KW-0808">Transferase</keyword>
<dbReference type="SUPFAM" id="SSF111331">
    <property type="entry name" value="NAD kinase/diacylglycerol kinase-like"/>
    <property type="match status" value="1"/>
</dbReference>